<evidence type="ECO:0000256" key="2">
    <source>
        <dbReference type="ARBA" id="ARBA00022448"/>
    </source>
</evidence>
<dbReference type="Gene3D" id="3.40.190.10">
    <property type="entry name" value="Periplasmic binding protein-like II"/>
    <property type="match status" value="2"/>
</dbReference>
<keyword evidence="3 7" id="KW-0732">Signal</keyword>
<dbReference type="GO" id="GO:0042597">
    <property type="term" value="C:periplasmic space"/>
    <property type="evidence" value="ECO:0007669"/>
    <property type="project" value="UniProtKB-SubCell"/>
</dbReference>
<evidence type="ECO:0000256" key="7">
    <source>
        <dbReference type="SAM" id="SignalP"/>
    </source>
</evidence>
<dbReference type="STRING" id="1566387.QV13_00735"/>
<dbReference type="GO" id="GO:0019808">
    <property type="term" value="F:polyamine binding"/>
    <property type="evidence" value="ECO:0007669"/>
    <property type="project" value="InterPro"/>
</dbReference>
<dbReference type="Pfam" id="PF13416">
    <property type="entry name" value="SBP_bac_8"/>
    <property type="match status" value="1"/>
</dbReference>
<dbReference type="PANTHER" id="PTHR30222">
    <property type="entry name" value="SPERMIDINE/PUTRESCINE-BINDING PERIPLASMIC PROTEIN"/>
    <property type="match status" value="1"/>
</dbReference>
<dbReference type="PIRSF" id="PIRSF019574">
    <property type="entry name" value="Periplasmic_polyamine_BP"/>
    <property type="match status" value="1"/>
</dbReference>
<evidence type="ECO:0000256" key="1">
    <source>
        <dbReference type="ARBA" id="ARBA00004418"/>
    </source>
</evidence>
<evidence type="ECO:0000256" key="6">
    <source>
        <dbReference type="PIRSR" id="PIRSR019574-1"/>
    </source>
</evidence>
<evidence type="ECO:0000313" key="9">
    <source>
        <dbReference type="Proteomes" id="UP000094412"/>
    </source>
</evidence>
<keyword evidence="4 5" id="KW-0574">Periplasm</keyword>
<evidence type="ECO:0000256" key="4">
    <source>
        <dbReference type="ARBA" id="ARBA00022764"/>
    </source>
</evidence>
<dbReference type="Proteomes" id="UP000094412">
    <property type="component" value="Unassembled WGS sequence"/>
</dbReference>
<evidence type="ECO:0000256" key="3">
    <source>
        <dbReference type="ARBA" id="ARBA00022729"/>
    </source>
</evidence>
<evidence type="ECO:0000256" key="5">
    <source>
        <dbReference type="PIRNR" id="PIRNR019574"/>
    </source>
</evidence>
<dbReference type="GO" id="GO:0015846">
    <property type="term" value="P:polyamine transport"/>
    <property type="evidence" value="ECO:0007669"/>
    <property type="project" value="InterPro"/>
</dbReference>
<comment type="function">
    <text evidence="5">Required for the activity of the bacterial periplasmic transport system of putrescine.</text>
</comment>
<feature type="signal peptide" evidence="7">
    <location>
        <begin position="1"/>
        <end position="26"/>
    </location>
</feature>
<protein>
    <recommendedName>
        <fullName evidence="5">Putrescine-binding periplasmic protein</fullName>
    </recommendedName>
</protein>
<keyword evidence="9" id="KW-1185">Reference proteome</keyword>
<comment type="caution">
    <text evidence="8">The sequence shown here is derived from an EMBL/GenBank/DDBJ whole genome shotgun (WGS) entry which is preliminary data.</text>
</comment>
<accession>A0A1C2EEI7</accession>
<gene>
    <name evidence="8" type="ORF">QV13_00735</name>
</gene>
<dbReference type="RefSeq" id="WP_024922110.1">
    <property type="nucleotide sequence ID" value="NZ_MDEO01000017.1"/>
</dbReference>
<evidence type="ECO:0000313" key="8">
    <source>
        <dbReference type="EMBL" id="OCX25347.1"/>
    </source>
</evidence>
<dbReference type="InterPro" id="IPR006059">
    <property type="entry name" value="SBP"/>
</dbReference>
<dbReference type="OrthoDB" id="9769319at2"/>
<comment type="subcellular location">
    <subcellularLocation>
        <location evidence="1 5">Periplasm</location>
    </subcellularLocation>
</comment>
<dbReference type="PRINTS" id="PR00909">
    <property type="entry name" value="SPERMDNBNDNG"/>
</dbReference>
<dbReference type="PANTHER" id="PTHR30222:SF12">
    <property type="entry name" value="NORSPERMIDINE SENSOR"/>
    <property type="match status" value="1"/>
</dbReference>
<feature type="binding site" evidence="6">
    <location>
        <position position="326"/>
    </location>
    <ligand>
        <name>spermidine</name>
        <dbReference type="ChEBI" id="CHEBI:57834"/>
    </ligand>
</feature>
<reference evidence="8 9" key="1">
    <citation type="submission" date="2016-08" db="EMBL/GenBank/DDBJ databases">
        <title>Whole genome sequence of Mesorhizobium sp. strain UASWS1009 isolated from industrial sewage.</title>
        <authorList>
            <person name="Crovadore J."/>
            <person name="Calmin G."/>
            <person name="Chablais R."/>
            <person name="Cochard B."/>
            <person name="Lefort F."/>
        </authorList>
    </citation>
    <scope>NUCLEOTIDE SEQUENCE [LARGE SCALE GENOMIC DNA]</scope>
    <source>
        <strain evidence="8 9">UASWS1009</strain>
    </source>
</reference>
<proteinExistence type="inferred from homology"/>
<feature type="chain" id="PRO_5008660325" description="Putrescine-binding periplasmic protein" evidence="7">
    <location>
        <begin position="27"/>
        <end position="345"/>
    </location>
</feature>
<comment type="similarity">
    <text evidence="5">Belongs to the bacterial solute-binding protein PotD/PotF family.</text>
</comment>
<keyword evidence="2 5" id="KW-0813">Transport</keyword>
<dbReference type="SUPFAM" id="SSF53850">
    <property type="entry name" value="Periplasmic binding protein-like II"/>
    <property type="match status" value="1"/>
</dbReference>
<sequence>MPIRIRISTLAAASAISLLATASAWAEGTLSIYAWADSIAPDMVAKFEKETGIKVTVDAFSSNEDLLTKLQAGSSGYDIVTPSQHFVKIMIDSGLLEDIGASSMPAFQQISTQWQKQWWDPTGNYSVPLAYGNAGFTVNRNLYKGPVDSWKIYFEPSEDLKGKIASLAQPDEVIPAAQNYLGIKYCSEDPQEMKRVLDLLKAQKPFVAAYSSDNIENRIGGGEVAMHFWWDGNTMRLRRNDKANVEYAMPKEGLVGWLDSYVVPKGATNIENAKKFINFMTELDNATGQYNYYGHSSPVKVDEAKALYNKQNAPELFPSAPVKMGQACSPAAQELVTKVWTQLLQ</sequence>
<dbReference type="InterPro" id="IPR001188">
    <property type="entry name" value="Sperm_putr-bd"/>
</dbReference>
<organism evidence="8 9">
    <name type="scientific">Mesorhizobium hungaricum</name>
    <dbReference type="NCBI Taxonomy" id="1566387"/>
    <lineage>
        <taxon>Bacteria</taxon>
        <taxon>Pseudomonadati</taxon>
        <taxon>Pseudomonadota</taxon>
        <taxon>Alphaproteobacteria</taxon>
        <taxon>Hyphomicrobiales</taxon>
        <taxon>Phyllobacteriaceae</taxon>
        <taxon>Mesorhizobium</taxon>
    </lineage>
</organism>
<dbReference type="AlphaFoldDB" id="A0A1C2EEI7"/>
<dbReference type="EMBL" id="MDEO01000017">
    <property type="protein sequence ID" value="OCX25347.1"/>
    <property type="molecule type" value="Genomic_DNA"/>
</dbReference>
<name>A0A1C2EEI7_9HYPH</name>